<organism evidence="1 2">
    <name type="scientific">Winogradskyella endarachnes</name>
    <dbReference type="NCBI Taxonomy" id="2681965"/>
    <lineage>
        <taxon>Bacteria</taxon>
        <taxon>Pseudomonadati</taxon>
        <taxon>Bacteroidota</taxon>
        <taxon>Flavobacteriia</taxon>
        <taxon>Flavobacteriales</taxon>
        <taxon>Flavobacteriaceae</taxon>
        <taxon>Winogradskyella</taxon>
    </lineage>
</organism>
<proteinExistence type="predicted"/>
<dbReference type="Proteomes" id="UP000478208">
    <property type="component" value="Unassembled WGS sequence"/>
</dbReference>
<reference evidence="1 2" key="1">
    <citation type="submission" date="2019-12" db="EMBL/GenBank/DDBJ databases">
        <authorList>
            <person name="Li J."/>
        </authorList>
    </citation>
    <scope>NUCLEOTIDE SEQUENCE [LARGE SCALE GENOMIC DNA]</scope>
    <source>
        <strain evidence="1 2">HL2-2</strain>
    </source>
</reference>
<keyword evidence="2" id="KW-1185">Reference proteome</keyword>
<sequence>MRLLKLIWDFRGPAAKKTAEHHVIHLKEYIDINHLDISIVDIETVSEMHTLAYLVVAESNMKPIRDALKPHRGQVYSGN</sequence>
<accession>A0A6L6UCT3</accession>
<comment type="caution">
    <text evidence="1">The sequence shown here is derived from an EMBL/GenBank/DDBJ whole genome shotgun (WGS) entry which is preliminary data.</text>
</comment>
<protein>
    <submittedName>
        <fullName evidence="1">Uncharacterized protein</fullName>
    </submittedName>
</protein>
<dbReference type="RefSeq" id="WP_157364836.1">
    <property type="nucleotide sequence ID" value="NZ_WOWS01000008.1"/>
</dbReference>
<gene>
    <name evidence="1" type="ORF">GN138_15130</name>
</gene>
<evidence type="ECO:0000313" key="1">
    <source>
        <dbReference type="EMBL" id="MUU79779.1"/>
    </source>
</evidence>
<evidence type="ECO:0000313" key="2">
    <source>
        <dbReference type="Proteomes" id="UP000478208"/>
    </source>
</evidence>
<dbReference type="EMBL" id="WOWS01000008">
    <property type="protein sequence ID" value="MUU79779.1"/>
    <property type="molecule type" value="Genomic_DNA"/>
</dbReference>
<name>A0A6L6UCT3_9FLAO</name>
<dbReference type="AlphaFoldDB" id="A0A6L6UCT3"/>